<dbReference type="Pfam" id="PF04348">
    <property type="entry name" value="LppC"/>
    <property type="match status" value="1"/>
</dbReference>
<dbReference type="CDD" id="cd06339">
    <property type="entry name" value="PBP1_YraM_LppC_lipoprotein-like"/>
    <property type="match status" value="1"/>
</dbReference>
<keyword evidence="9" id="KW-1185">Reference proteome</keyword>
<dbReference type="Gene3D" id="1.25.40.650">
    <property type="match status" value="1"/>
</dbReference>
<keyword evidence="2" id="KW-0133">Cell shape</keyword>
<dbReference type="InterPro" id="IPR028082">
    <property type="entry name" value="Peripla_BP_I"/>
</dbReference>
<keyword evidence="6" id="KW-0998">Cell outer membrane</keyword>
<keyword evidence="4" id="KW-0472">Membrane</keyword>
<dbReference type="EMBL" id="AP014836">
    <property type="protein sequence ID" value="BAW79586.1"/>
    <property type="molecule type" value="Genomic_DNA"/>
</dbReference>
<gene>
    <name evidence="8" type="ORF">TAO_0216</name>
</gene>
<dbReference type="GO" id="GO:0031241">
    <property type="term" value="C:periplasmic side of cell outer membrane"/>
    <property type="evidence" value="ECO:0007669"/>
    <property type="project" value="TreeGrafter"/>
</dbReference>
<dbReference type="Gene3D" id="3.40.50.2300">
    <property type="match status" value="2"/>
</dbReference>
<evidence type="ECO:0000256" key="4">
    <source>
        <dbReference type="ARBA" id="ARBA00023136"/>
    </source>
</evidence>
<dbReference type="InterPro" id="IPR007443">
    <property type="entry name" value="LpoA"/>
</dbReference>
<reference evidence="8 9" key="1">
    <citation type="journal article" date="2017" name="ISME J.">
        <title>An acid-tolerant ammonia-oxidizing ?-proteobacterium from soil.</title>
        <authorList>
            <person name="Hayatsu M."/>
            <person name="Tago K."/>
            <person name="Uchiyama I."/>
            <person name="Toyoda A."/>
            <person name="Wang Y."/>
            <person name="Shimomura Y."/>
            <person name="Okubo T."/>
            <person name="Kurisu F."/>
            <person name="Hirono Y."/>
            <person name="Nonaka K."/>
            <person name="Akiyama H."/>
            <person name="Itoh T."/>
            <person name="Takami H."/>
        </authorList>
    </citation>
    <scope>NUCLEOTIDE SEQUENCE [LARGE SCALE GENOMIC DNA]</scope>
    <source>
        <strain evidence="8 9">TAO100</strain>
    </source>
</reference>
<keyword evidence="7 8" id="KW-0449">Lipoprotein</keyword>
<dbReference type="GO" id="GO:0009252">
    <property type="term" value="P:peptidoglycan biosynthetic process"/>
    <property type="evidence" value="ECO:0007669"/>
    <property type="project" value="UniProtKB-KW"/>
</dbReference>
<dbReference type="PANTHER" id="PTHR38038:SF1">
    <property type="entry name" value="PENICILLIN-BINDING PROTEIN ACTIVATOR LPOA"/>
    <property type="match status" value="1"/>
</dbReference>
<evidence type="ECO:0000256" key="5">
    <source>
        <dbReference type="ARBA" id="ARBA00023139"/>
    </source>
</evidence>
<keyword evidence="1" id="KW-0732">Signal</keyword>
<keyword evidence="5" id="KW-0564">Palmitate</keyword>
<evidence type="ECO:0000256" key="1">
    <source>
        <dbReference type="ARBA" id="ARBA00022729"/>
    </source>
</evidence>
<dbReference type="GO" id="GO:0030234">
    <property type="term" value="F:enzyme regulator activity"/>
    <property type="evidence" value="ECO:0007669"/>
    <property type="project" value="TreeGrafter"/>
</dbReference>
<dbReference type="GO" id="GO:0008360">
    <property type="term" value="P:regulation of cell shape"/>
    <property type="evidence" value="ECO:0007669"/>
    <property type="project" value="UniProtKB-KW"/>
</dbReference>
<organism evidence="8 9">
    <name type="scientific">Candidatus Nitrosoglobus terrae</name>
    <dbReference type="NCBI Taxonomy" id="1630141"/>
    <lineage>
        <taxon>Bacteria</taxon>
        <taxon>Pseudomonadati</taxon>
        <taxon>Pseudomonadota</taxon>
        <taxon>Gammaproteobacteria</taxon>
        <taxon>Chromatiales</taxon>
        <taxon>Chromatiaceae</taxon>
        <taxon>Candidatus Nitrosoglobus</taxon>
    </lineage>
</organism>
<dbReference type="SUPFAM" id="SSF53822">
    <property type="entry name" value="Periplasmic binding protein-like I"/>
    <property type="match status" value="1"/>
</dbReference>
<evidence type="ECO:0000256" key="3">
    <source>
        <dbReference type="ARBA" id="ARBA00022984"/>
    </source>
</evidence>
<protein>
    <submittedName>
        <fullName evidence="8">LppC family lipoprotein</fullName>
    </submittedName>
</protein>
<dbReference type="AlphaFoldDB" id="A0A1Q2SKC2"/>
<dbReference type="Proteomes" id="UP000243679">
    <property type="component" value="Chromosome"/>
</dbReference>
<sequence length="605" mass="69701">MLGFTYIPFAKGTTRSLTTEQPEIWIERESRLNTIKNTSLANGSQNYDYQLQAAATFLQDKQLQKTQEILESIAPENLSPALTLRYRLLAAQLALAERNGKQALILVKDIKNLDLNLGQQTTLYSIRVEAYELEGDLLAAIRNRIQLESLLENTQALEENQRNLWYNLMSVSPDTLKAWQNQRALSNSFRGWLDLAQLFQRYQLQPSDLQQAIHEWQVRYPSHPAFLLLLRTGIFTLLTDPFQPATIALLLPAEKKFTAAVKAIRNGFFAAYYGDNSHWRPTIRYYSIKVDPTTNKSNIRSIYQRAQEEGAEFIVGPLTKESLTDLVEAKDLPIPTLALNYLENAYQPVEKLYQFTLSPEDEAKGMAERAWYDGHSNALTLVPNNLWGQRMKNALTQRWKQLGGKTLALQTYDPEEKDYSLLIQRLLNLDKRKFQDSKEFHQRLATLEPPQHLGADVIFLAAFPKQAQLLIPQLRFYRAENLPVYSSSHIYDGYLDPNQNLDLDGVIFSDMPWVLNQNSQRDPGYQSLAASYPEDFKHLKRLYALGYDSYRVIPYLNALHQIQGMTFEGATGKLRMDAEQRLQRNLIWARFKGGRFQLLNHETRN</sequence>
<keyword evidence="3" id="KW-0573">Peptidoglycan synthesis</keyword>
<evidence type="ECO:0000313" key="8">
    <source>
        <dbReference type="EMBL" id="BAW79586.1"/>
    </source>
</evidence>
<dbReference type="PANTHER" id="PTHR38038">
    <property type="entry name" value="PENICILLIN-BINDING PROTEIN ACTIVATOR LPOA"/>
    <property type="match status" value="1"/>
</dbReference>
<name>A0A1Q2SKC2_9GAMM</name>
<proteinExistence type="predicted"/>
<accession>A0A1Q2SKC2</accession>
<evidence type="ECO:0000313" key="9">
    <source>
        <dbReference type="Proteomes" id="UP000243679"/>
    </source>
</evidence>
<dbReference type="KEGG" id="ntt:TAO_0216"/>
<dbReference type="Gene3D" id="1.25.40.10">
    <property type="entry name" value="Tetratricopeptide repeat domain"/>
    <property type="match status" value="1"/>
</dbReference>
<evidence type="ECO:0000256" key="7">
    <source>
        <dbReference type="ARBA" id="ARBA00023288"/>
    </source>
</evidence>
<evidence type="ECO:0000256" key="6">
    <source>
        <dbReference type="ARBA" id="ARBA00023237"/>
    </source>
</evidence>
<dbReference type="InterPro" id="IPR011990">
    <property type="entry name" value="TPR-like_helical_dom_sf"/>
</dbReference>
<evidence type="ECO:0000256" key="2">
    <source>
        <dbReference type="ARBA" id="ARBA00022960"/>
    </source>
</evidence>